<evidence type="ECO:0000256" key="5">
    <source>
        <dbReference type="ARBA" id="ARBA00047913"/>
    </source>
</evidence>
<dbReference type="Gene3D" id="1.10.20.60">
    <property type="entry name" value="Glu-tRNAGln amidotransferase C subunit, N-terminal domain"/>
    <property type="match status" value="1"/>
</dbReference>
<keyword evidence="6" id="KW-0067">ATP-binding</keyword>
<sequence>MLDKDTVKHVAKLSRLEIKEDEFETVSKKMGDILSYIEKLQGVDTENTDITYNPINLVNQFRTDEVRESLEVKKVLQNAPEKEMGCFKVPKVLD</sequence>
<evidence type="ECO:0000256" key="4">
    <source>
        <dbReference type="ARBA" id="ARBA00047380"/>
    </source>
</evidence>
<dbReference type="NCBIfam" id="TIGR00135">
    <property type="entry name" value="gatC"/>
    <property type="match status" value="1"/>
</dbReference>
<dbReference type="HAMAP" id="MF_00122">
    <property type="entry name" value="GatC"/>
    <property type="match status" value="1"/>
</dbReference>
<comment type="subunit">
    <text evidence="2 6">Heterotrimer of A, B and C subunits.</text>
</comment>
<dbReference type="PANTHER" id="PTHR15004:SF0">
    <property type="entry name" value="GLUTAMYL-TRNA(GLN) AMIDOTRANSFERASE SUBUNIT C, MITOCHONDRIAL"/>
    <property type="match status" value="1"/>
</dbReference>
<keyword evidence="6" id="KW-0436">Ligase</keyword>
<protein>
    <recommendedName>
        <fullName evidence="6">Aspartyl/glutamyl-tRNA(Asn/Gln) amidotransferase subunit C</fullName>
        <shortName evidence="6">Asp/Glu-ADT subunit C</shortName>
        <ecNumber evidence="6">6.3.5.-</ecNumber>
    </recommendedName>
</protein>
<comment type="similarity">
    <text evidence="1 6">Belongs to the GatC family.</text>
</comment>
<dbReference type="InterPro" id="IPR036113">
    <property type="entry name" value="Asp/Glu-ADT_sf_sub_c"/>
</dbReference>
<keyword evidence="6" id="KW-0648">Protein biosynthesis</keyword>
<evidence type="ECO:0000313" key="7">
    <source>
        <dbReference type="EMBL" id="WFD11004.1"/>
    </source>
</evidence>
<dbReference type="EC" id="6.3.5.-" evidence="6"/>
<comment type="function">
    <text evidence="3 6">Allows the formation of correctly charged Asn-tRNA(Asn) or Gln-tRNA(Gln) through the transamidation of misacylated Asp-tRNA(Asn) or Glu-tRNA(Gln) in organisms which lack either or both of asparaginyl-tRNA or glutaminyl-tRNA synthetases. The reaction takes place in the presence of glutamine and ATP through an activated phospho-Asp-tRNA(Asn) or phospho-Glu-tRNA(Gln).</text>
</comment>
<evidence type="ECO:0000256" key="3">
    <source>
        <dbReference type="ARBA" id="ARBA00024799"/>
    </source>
</evidence>
<dbReference type="Proteomes" id="UP001222800">
    <property type="component" value="Chromosome"/>
</dbReference>
<accession>A0ABY8EDI7</accession>
<dbReference type="SUPFAM" id="SSF141000">
    <property type="entry name" value="Glu-tRNAGln amidotransferase C subunit"/>
    <property type="match status" value="1"/>
</dbReference>
<evidence type="ECO:0000256" key="2">
    <source>
        <dbReference type="ARBA" id="ARBA00011123"/>
    </source>
</evidence>
<dbReference type="InterPro" id="IPR003837">
    <property type="entry name" value="GatC"/>
</dbReference>
<organism evidence="7 8">
    <name type="scientific">Tepidibacter hydrothermalis</name>
    <dbReference type="NCBI Taxonomy" id="3036126"/>
    <lineage>
        <taxon>Bacteria</taxon>
        <taxon>Bacillati</taxon>
        <taxon>Bacillota</taxon>
        <taxon>Clostridia</taxon>
        <taxon>Peptostreptococcales</taxon>
        <taxon>Peptostreptococcaceae</taxon>
        <taxon>Tepidibacter</taxon>
    </lineage>
</organism>
<dbReference type="Pfam" id="PF02686">
    <property type="entry name" value="GatC"/>
    <property type="match status" value="1"/>
</dbReference>
<comment type="catalytic activity">
    <reaction evidence="5 6">
        <text>L-glutamyl-tRNA(Gln) + L-glutamine + ATP + H2O = L-glutaminyl-tRNA(Gln) + L-glutamate + ADP + phosphate + H(+)</text>
        <dbReference type="Rhea" id="RHEA:17521"/>
        <dbReference type="Rhea" id="RHEA-COMP:9681"/>
        <dbReference type="Rhea" id="RHEA-COMP:9684"/>
        <dbReference type="ChEBI" id="CHEBI:15377"/>
        <dbReference type="ChEBI" id="CHEBI:15378"/>
        <dbReference type="ChEBI" id="CHEBI:29985"/>
        <dbReference type="ChEBI" id="CHEBI:30616"/>
        <dbReference type="ChEBI" id="CHEBI:43474"/>
        <dbReference type="ChEBI" id="CHEBI:58359"/>
        <dbReference type="ChEBI" id="CHEBI:78520"/>
        <dbReference type="ChEBI" id="CHEBI:78521"/>
        <dbReference type="ChEBI" id="CHEBI:456216"/>
    </reaction>
</comment>
<dbReference type="RefSeq" id="WP_277732968.1">
    <property type="nucleotide sequence ID" value="NZ_CP120733.1"/>
</dbReference>
<dbReference type="EMBL" id="CP120733">
    <property type="protein sequence ID" value="WFD11004.1"/>
    <property type="molecule type" value="Genomic_DNA"/>
</dbReference>
<name>A0ABY8EDI7_9FIRM</name>
<dbReference type="PANTHER" id="PTHR15004">
    <property type="entry name" value="GLUTAMYL-TRNA(GLN) AMIDOTRANSFERASE SUBUNIT C, MITOCHONDRIAL"/>
    <property type="match status" value="1"/>
</dbReference>
<keyword evidence="8" id="KW-1185">Reference proteome</keyword>
<evidence type="ECO:0000313" key="8">
    <source>
        <dbReference type="Proteomes" id="UP001222800"/>
    </source>
</evidence>
<evidence type="ECO:0000256" key="6">
    <source>
        <dbReference type="HAMAP-Rule" id="MF_00122"/>
    </source>
</evidence>
<comment type="catalytic activity">
    <reaction evidence="4 6">
        <text>L-aspartyl-tRNA(Asn) + L-glutamine + ATP + H2O = L-asparaginyl-tRNA(Asn) + L-glutamate + ADP + phosphate + 2 H(+)</text>
        <dbReference type="Rhea" id="RHEA:14513"/>
        <dbReference type="Rhea" id="RHEA-COMP:9674"/>
        <dbReference type="Rhea" id="RHEA-COMP:9677"/>
        <dbReference type="ChEBI" id="CHEBI:15377"/>
        <dbReference type="ChEBI" id="CHEBI:15378"/>
        <dbReference type="ChEBI" id="CHEBI:29985"/>
        <dbReference type="ChEBI" id="CHEBI:30616"/>
        <dbReference type="ChEBI" id="CHEBI:43474"/>
        <dbReference type="ChEBI" id="CHEBI:58359"/>
        <dbReference type="ChEBI" id="CHEBI:78515"/>
        <dbReference type="ChEBI" id="CHEBI:78516"/>
        <dbReference type="ChEBI" id="CHEBI:456216"/>
    </reaction>
</comment>
<reference evidence="7 8" key="1">
    <citation type="submission" date="2023-03" db="EMBL/GenBank/DDBJ databases">
        <title>Complete genome sequence of Tepidibacter sp. SWIR-1, isolated from a deep-sea hydrothermal vent.</title>
        <authorList>
            <person name="Li X."/>
        </authorList>
    </citation>
    <scope>NUCLEOTIDE SEQUENCE [LARGE SCALE GENOMIC DNA]</scope>
    <source>
        <strain evidence="7 8">SWIR-1</strain>
    </source>
</reference>
<proteinExistence type="inferred from homology"/>
<keyword evidence="6" id="KW-0547">Nucleotide-binding</keyword>
<gene>
    <name evidence="6 7" type="primary">gatC</name>
    <name evidence="7" type="ORF">P4S50_02710</name>
</gene>
<evidence type="ECO:0000256" key="1">
    <source>
        <dbReference type="ARBA" id="ARBA00010757"/>
    </source>
</evidence>